<feature type="compositionally biased region" description="Polar residues" evidence="1">
    <location>
        <begin position="381"/>
        <end position="395"/>
    </location>
</feature>
<evidence type="ECO:0008006" key="5">
    <source>
        <dbReference type="Google" id="ProtNLM"/>
    </source>
</evidence>
<accession>A0ABT9QIY6</accession>
<dbReference type="InterPro" id="IPR019198">
    <property type="entry name" value="Beta_propeller_containing"/>
</dbReference>
<reference evidence="3 4" key="1">
    <citation type="submission" date="2023-07" db="EMBL/GenBank/DDBJ databases">
        <title>Sequencing the genomes of 1000 actinobacteria strains.</title>
        <authorList>
            <person name="Klenk H.-P."/>
        </authorList>
    </citation>
    <scope>NUCLEOTIDE SEQUENCE [LARGE SCALE GENOMIC DNA]</scope>
    <source>
        <strain evidence="3 4">DSM 46740</strain>
    </source>
</reference>
<dbReference type="PROSITE" id="PS51257">
    <property type="entry name" value="PROKAR_LIPOPROTEIN"/>
    <property type="match status" value="1"/>
</dbReference>
<keyword evidence="4" id="KW-1185">Reference proteome</keyword>
<dbReference type="Pfam" id="PF09826">
    <property type="entry name" value="Beta_propel"/>
    <property type="match status" value="1"/>
</dbReference>
<proteinExistence type="predicted"/>
<evidence type="ECO:0000256" key="1">
    <source>
        <dbReference type="SAM" id="MobiDB-lite"/>
    </source>
</evidence>
<feature type="region of interest" description="Disordered" evidence="1">
    <location>
        <begin position="351"/>
        <end position="433"/>
    </location>
</feature>
<feature type="chain" id="PRO_5045055552" description="Beta propeller domain-containing protein" evidence="2">
    <location>
        <begin position="22"/>
        <end position="714"/>
    </location>
</feature>
<gene>
    <name evidence="3" type="ORF">J2853_005931</name>
</gene>
<comment type="caution">
    <text evidence="3">The sequence shown here is derived from an EMBL/GenBank/DDBJ whole genome shotgun (WGS) entry which is preliminary data.</text>
</comment>
<organism evidence="3 4">
    <name type="scientific">Streptosporangium lutulentum</name>
    <dbReference type="NCBI Taxonomy" id="1461250"/>
    <lineage>
        <taxon>Bacteria</taxon>
        <taxon>Bacillati</taxon>
        <taxon>Actinomycetota</taxon>
        <taxon>Actinomycetes</taxon>
        <taxon>Streptosporangiales</taxon>
        <taxon>Streptosporangiaceae</taxon>
        <taxon>Streptosporangium</taxon>
    </lineage>
</organism>
<sequence>MRTSIRTAGAVTLAAALLATACSSTETSPEAGPGASRTTPVELGDIKLVSYSGCDDMLTGLRTETAKNVGPWGLGGPVIMYAEALSAARADAGAAKGVAGAPEHSTTNVHEAGVDEPDLVKTDGNRVITVNRGVLRVVDTATRKVTGTLRLVDAEQAWAPADLLISGDRALVLFSGGGIIPFGARAKRAASPGPRYVLVDLSGPPKVLGSLTPNGAHVDARMVGSTVRVVVRSQPEIDFSFPDADPGLSDGDRTRLNRDVVAKTPVEAWLPKFEVTAADGTTSKGSVRCEQISHPAEYTGTSMLTVHSLDLSPGVTGISETAPIGVAADGDTVYGTGSSLYVTSNPRWWWPRPIIDDSAPAPTRTPTETEPPRATPAAPQSEPTPTEPSVTLSPGQTPPSVEPATATPTPTPAPPSFTAAPSPENTPVEPPEETEVHRFDITAAGAPRYVASGKVPGRLLNQYSLSEYEGNLRVATTSTAGRSSSSAVYVLKADTLGRVGEVGGLGEGERIYSVRFIGPVGYVVTFRQVDPLYTLDLRDPAAPRKTGELKITGYSAYLHPAGEGRLIGVGQEASEEGRTLGTQVSLFDVSDPANPRRLSQMFQKDSGSEAEWDPHAFLYWAKTGMAVLPLSTWTGTEPTNGAALVLDIGDSAITKTGTVVHPAPARAGNAGFAAYDPGIRRSVVIGDSLWTVSDLGLKISDMNGLADQAWIPFS</sequence>
<evidence type="ECO:0000313" key="3">
    <source>
        <dbReference type="EMBL" id="MDP9846720.1"/>
    </source>
</evidence>
<dbReference type="RefSeq" id="WP_307563435.1">
    <property type="nucleotide sequence ID" value="NZ_JAUSQU010000001.1"/>
</dbReference>
<name>A0ABT9QIY6_9ACTN</name>
<feature type="signal peptide" evidence="2">
    <location>
        <begin position="1"/>
        <end position="21"/>
    </location>
</feature>
<dbReference type="Proteomes" id="UP001225356">
    <property type="component" value="Unassembled WGS sequence"/>
</dbReference>
<keyword evidence="2" id="KW-0732">Signal</keyword>
<evidence type="ECO:0000256" key="2">
    <source>
        <dbReference type="SAM" id="SignalP"/>
    </source>
</evidence>
<dbReference type="EMBL" id="JAUSQU010000001">
    <property type="protein sequence ID" value="MDP9846720.1"/>
    <property type="molecule type" value="Genomic_DNA"/>
</dbReference>
<evidence type="ECO:0000313" key="4">
    <source>
        <dbReference type="Proteomes" id="UP001225356"/>
    </source>
</evidence>
<protein>
    <recommendedName>
        <fullName evidence="5">Beta propeller domain-containing protein</fullName>
    </recommendedName>
</protein>
<feature type="compositionally biased region" description="Low complexity" evidence="1">
    <location>
        <begin position="416"/>
        <end position="427"/>
    </location>
</feature>
<feature type="compositionally biased region" description="Low complexity" evidence="1">
    <location>
        <begin position="359"/>
        <end position="368"/>
    </location>
</feature>